<evidence type="ECO:0000313" key="1">
    <source>
        <dbReference type="EMBL" id="AKA72230.1"/>
    </source>
</evidence>
<evidence type="ECO:0000313" key="2">
    <source>
        <dbReference type="Proteomes" id="UP000033115"/>
    </source>
</evidence>
<keyword evidence="2" id="KW-1185">Reference proteome</keyword>
<dbReference type="KEGG" id="csq:CSCA_5105"/>
<proteinExistence type="predicted"/>
<name>A0A0E3K5A8_CLOSL</name>
<dbReference type="Proteomes" id="UP000033115">
    <property type="component" value="Chromosome"/>
</dbReference>
<dbReference type="EMBL" id="CP009933">
    <property type="protein sequence ID" value="AKA72230.1"/>
    <property type="molecule type" value="Genomic_DNA"/>
</dbReference>
<protein>
    <submittedName>
        <fullName evidence="1">Uncharacterized protein</fullName>
    </submittedName>
</protein>
<dbReference type="AlphaFoldDB" id="A0A0E3K5A8"/>
<gene>
    <name evidence="1" type="ORF">CSCA_5105</name>
</gene>
<reference evidence="1 2" key="1">
    <citation type="journal article" date="2015" name="J. Biotechnol.">
        <title>Complete genome sequence of a malodorant-producing acetogen, Clostridium scatologenes ATCC 25775(T).</title>
        <authorList>
            <person name="Zhu Z."/>
            <person name="Guo T."/>
            <person name="Zheng H."/>
            <person name="Song T."/>
            <person name="Ouyang P."/>
            <person name="Xie J."/>
        </authorList>
    </citation>
    <scope>NUCLEOTIDE SEQUENCE [LARGE SCALE GENOMIC DNA]</scope>
    <source>
        <strain evidence="1 2">ATCC 25775</strain>
    </source>
</reference>
<dbReference type="HOGENOM" id="CLU_3287606_0_0_9"/>
<sequence>MRITEGSGVNLIKIDFCIKSIRPILSLVNIISFIWFKEKM</sequence>
<organism evidence="1 2">
    <name type="scientific">Clostridium scatologenes</name>
    <dbReference type="NCBI Taxonomy" id="1548"/>
    <lineage>
        <taxon>Bacteria</taxon>
        <taxon>Bacillati</taxon>
        <taxon>Bacillota</taxon>
        <taxon>Clostridia</taxon>
        <taxon>Eubacteriales</taxon>
        <taxon>Clostridiaceae</taxon>
        <taxon>Clostridium</taxon>
    </lineage>
</organism>
<accession>A0A0E3K5A8</accession>
<dbReference type="STRING" id="1548.CSCA_5105"/>